<accession>A0AAD7R3X4</accession>
<evidence type="ECO:0000313" key="3">
    <source>
        <dbReference type="Proteomes" id="UP001221898"/>
    </source>
</evidence>
<name>A0AAD7R3X4_9TELE</name>
<evidence type="ECO:0000313" key="2">
    <source>
        <dbReference type="EMBL" id="KAJ8362048.1"/>
    </source>
</evidence>
<dbReference type="AlphaFoldDB" id="A0AAD7R3X4"/>
<sequence length="51" mass="5971">YRCVEYMAQRPLLTVPSSPLTSYQEAGMHPGPNMPRRDRQNYVPLNSYTHF</sequence>
<gene>
    <name evidence="2" type="ORF">AAFF_G00400070</name>
</gene>
<proteinExistence type="predicted"/>
<evidence type="ECO:0000256" key="1">
    <source>
        <dbReference type="SAM" id="MobiDB-lite"/>
    </source>
</evidence>
<keyword evidence="3" id="KW-1185">Reference proteome</keyword>
<dbReference type="Proteomes" id="UP001221898">
    <property type="component" value="Unassembled WGS sequence"/>
</dbReference>
<comment type="caution">
    <text evidence="2">The sequence shown here is derived from an EMBL/GenBank/DDBJ whole genome shotgun (WGS) entry which is preliminary data.</text>
</comment>
<feature type="region of interest" description="Disordered" evidence="1">
    <location>
        <begin position="18"/>
        <end position="51"/>
    </location>
</feature>
<protein>
    <submittedName>
        <fullName evidence="2">Uncharacterized protein</fullName>
    </submittedName>
</protein>
<reference evidence="2" key="1">
    <citation type="journal article" date="2023" name="Science">
        <title>Genome structures resolve the early diversification of teleost fishes.</title>
        <authorList>
            <person name="Parey E."/>
            <person name="Louis A."/>
            <person name="Montfort J."/>
            <person name="Bouchez O."/>
            <person name="Roques C."/>
            <person name="Iampietro C."/>
            <person name="Lluch J."/>
            <person name="Castinel A."/>
            <person name="Donnadieu C."/>
            <person name="Desvignes T."/>
            <person name="Floi Bucao C."/>
            <person name="Jouanno E."/>
            <person name="Wen M."/>
            <person name="Mejri S."/>
            <person name="Dirks R."/>
            <person name="Jansen H."/>
            <person name="Henkel C."/>
            <person name="Chen W.J."/>
            <person name="Zahm M."/>
            <person name="Cabau C."/>
            <person name="Klopp C."/>
            <person name="Thompson A.W."/>
            <person name="Robinson-Rechavi M."/>
            <person name="Braasch I."/>
            <person name="Lecointre G."/>
            <person name="Bobe J."/>
            <person name="Postlethwait J.H."/>
            <person name="Berthelot C."/>
            <person name="Roest Crollius H."/>
            <person name="Guiguen Y."/>
        </authorList>
    </citation>
    <scope>NUCLEOTIDE SEQUENCE</scope>
    <source>
        <strain evidence="2">NC1722</strain>
    </source>
</reference>
<feature type="non-terminal residue" evidence="2">
    <location>
        <position position="1"/>
    </location>
</feature>
<organism evidence="2 3">
    <name type="scientific">Aldrovandia affinis</name>
    <dbReference type="NCBI Taxonomy" id="143900"/>
    <lineage>
        <taxon>Eukaryota</taxon>
        <taxon>Metazoa</taxon>
        <taxon>Chordata</taxon>
        <taxon>Craniata</taxon>
        <taxon>Vertebrata</taxon>
        <taxon>Euteleostomi</taxon>
        <taxon>Actinopterygii</taxon>
        <taxon>Neopterygii</taxon>
        <taxon>Teleostei</taxon>
        <taxon>Notacanthiformes</taxon>
        <taxon>Halosauridae</taxon>
        <taxon>Aldrovandia</taxon>
    </lineage>
</organism>
<dbReference type="EMBL" id="JAINUG010000784">
    <property type="protein sequence ID" value="KAJ8362048.1"/>
    <property type="molecule type" value="Genomic_DNA"/>
</dbReference>